<proteinExistence type="predicted"/>
<dbReference type="InterPro" id="IPR024474">
    <property type="entry name" value="Znf_dom_IS66"/>
</dbReference>
<keyword evidence="1" id="KW-0175">Coiled coil</keyword>
<evidence type="ECO:0000313" key="4">
    <source>
        <dbReference type="EMBL" id="ATP21967.1"/>
    </source>
</evidence>
<feature type="domain" description="Transposase IS66 zinc-finger binding" evidence="2">
    <location>
        <begin position="132"/>
        <end position="171"/>
    </location>
</feature>
<accession>A0A2D1RAY2</accession>
<dbReference type="InterPro" id="IPR024463">
    <property type="entry name" value="Transposase_TnpC_homeodom"/>
</dbReference>
<evidence type="ECO:0000256" key="1">
    <source>
        <dbReference type="SAM" id="Coils"/>
    </source>
</evidence>
<evidence type="ECO:0000259" key="2">
    <source>
        <dbReference type="Pfam" id="PF13005"/>
    </source>
</evidence>
<dbReference type="InterPro" id="IPR052344">
    <property type="entry name" value="Transposase-related"/>
</dbReference>
<protein>
    <recommendedName>
        <fullName evidence="6">Transposase</fullName>
    </recommendedName>
</protein>
<dbReference type="PANTHER" id="PTHR33678">
    <property type="entry name" value="BLL1576 PROTEIN"/>
    <property type="match status" value="1"/>
</dbReference>
<name>A0A2D1RAY2_SPHYA</name>
<evidence type="ECO:0008006" key="6">
    <source>
        <dbReference type="Google" id="ProtNLM"/>
    </source>
</evidence>
<organism evidence="4 5">
    <name type="scientific">Sphingobium yanoikuyae</name>
    <name type="common">Sphingomonas yanoikuyae</name>
    <dbReference type="NCBI Taxonomy" id="13690"/>
    <lineage>
        <taxon>Bacteria</taxon>
        <taxon>Pseudomonadati</taxon>
        <taxon>Pseudomonadota</taxon>
        <taxon>Alphaproteobacteria</taxon>
        <taxon>Sphingomonadales</taxon>
        <taxon>Sphingomonadaceae</taxon>
        <taxon>Sphingobium</taxon>
    </lineage>
</organism>
<keyword evidence="4" id="KW-0614">Plasmid</keyword>
<dbReference type="EMBL" id="CP020927">
    <property type="protein sequence ID" value="ATP21967.1"/>
    <property type="molecule type" value="Genomic_DNA"/>
</dbReference>
<gene>
    <name evidence="4" type="ORF">BV87_26300</name>
</gene>
<dbReference type="Proteomes" id="UP000037029">
    <property type="component" value="Plasmid pses189"/>
</dbReference>
<feature type="coiled-coil region" evidence="1">
    <location>
        <begin position="23"/>
        <end position="64"/>
    </location>
</feature>
<dbReference type="Pfam" id="PF13007">
    <property type="entry name" value="LZ_Tnp_IS66"/>
    <property type="match status" value="1"/>
</dbReference>
<dbReference type="Pfam" id="PF13005">
    <property type="entry name" value="zf-IS66"/>
    <property type="match status" value="1"/>
</dbReference>
<dbReference type="AlphaFoldDB" id="A0A2D1RAY2"/>
<dbReference type="RefSeq" id="WP_107917707.1">
    <property type="nucleotide sequence ID" value="NZ_CP020927.1"/>
</dbReference>
<dbReference type="PANTHER" id="PTHR33678:SF1">
    <property type="entry name" value="BLL1576 PROTEIN"/>
    <property type="match status" value="1"/>
</dbReference>
<evidence type="ECO:0000259" key="3">
    <source>
        <dbReference type="Pfam" id="PF13007"/>
    </source>
</evidence>
<sequence length="295" mass="33339">MVETMRFALDRLPTDPVLLQKMLLEMADVMERERAELRAAEATVKAQTLRIEKLEHRVARLLRVQFGRSSEKMDIAQLRLMFEEVEAPEPANDEVPAALVAKSARKPGSRVPLPAHFPRQTVDHQPSPCSGGCNGPSVQIDEAVTEVLDYVPARFRVIRHVRPRLVCRSCEQIRQAPAVDLPLPKVMASSALLAHLVVNRFVDHQPWHRQSVIVAARNDDRPELQYRAVFGSHCVRRIDAGNARSVRQKPHSVRPTRNADPLAYGRQKAVVSARAAFRAGMVEYRRPPRVITVRF</sequence>
<geneLocation type="plasmid" evidence="5">
    <name>pses189</name>
</geneLocation>
<evidence type="ECO:0000313" key="5">
    <source>
        <dbReference type="Proteomes" id="UP000037029"/>
    </source>
</evidence>
<feature type="domain" description="Transposase TnpC homeodomain" evidence="3">
    <location>
        <begin position="54"/>
        <end position="122"/>
    </location>
</feature>
<reference evidence="4 5" key="1">
    <citation type="submission" date="2017-04" db="EMBL/GenBank/DDBJ databases">
        <title>Characterization, genome and methylation analysis of a phthalic acid esters degrading strain Sphingobium yanoikuyae SHJ.</title>
        <authorList>
            <person name="Feng L."/>
        </authorList>
    </citation>
    <scope>NUCLEOTIDE SEQUENCE [LARGE SCALE GENOMIC DNA]</scope>
    <source>
        <strain evidence="4 5">SHJ</strain>
        <plasmid evidence="5">Plasmid pses189</plasmid>
    </source>
</reference>